<gene>
    <name evidence="2" type="ORF">BDP27DRAFT_1318363</name>
</gene>
<keyword evidence="1" id="KW-0812">Transmembrane</keyword>
<evidence type="ECO:0000256" key="1">
    <source>
        <dbReference type="SAM" id="Phobius"/>
    </source>
</evidence>
<evidence type="ECO:0000313" key="3">
    <source>
        <dbReference type="Proteomes" id="UP000772434"/>
    </source>
</evidence>
<dbReference type="Proteomes" id="UP000772434">
    <property type="component" value="Unassembled WGS sequence"/>
</dbReference>
<keyword evidence="1" id="KW-0472">Membrane</keyword>
<feature type="transmembrane region" description="Helical" evidence="1">
    <location>
        <begin position="20"/>
        <end position="40"/>
    </location>
</feature>
<evidence type="ECO:0000313" key="2">
    <source>
        <dbReference type="EMBL" id="KAF9073480.1"/>
    </source>
</evidence>
<comment type="caution">
    <text evidence="2">The sequence shown here is derived from an EMBL/GenBank/DDBJ whole genome shotgun (WGS) entry which is preliminary data.</text>
</comment>
<organism evidence="2 3">
    <name type="scientific">Rhodocollybia butyracea</name>
    <dbReference type="NCBI Taxonomy" id="206335"/>
    <lineage>
        <taxon>Eukaryota</taxon>
        <taxon>Fungi</taxon>
        <taxon>Dikarya</taxon>
        <taxon>Basidiomycota</taxon>
        <taxon>Agaricomycotina</taxon>
        <taxon>Agaricomycetes</taxon>
        <taxon>Agaricomycetidae</taxon>
        <taxon>Agaricales</taxon>
        <taxon>Marasmiineae</taxon>
        <taxon>Omphalotaceae</taxon>
        <taxon>Rhodocollybia</taxon>
    </lineage>
</organism>
<name>A0A9P5Q4L2_9AGAR</name>
<keyword evidence="1" id="KW-1133">Transmembrane helix</keyword>
<dbReference type="EMBL" id="JADNRY010000017">
    <property type="protein sequence ID" value="KAF9073480.1"/>
    <property type="molecule type" value="Genomic_DNA"/>
</dbReference>
<reference evidence="2" key="1">
    <citation type="submission" date="2020-11" db="EMBL/GenBank/DDBJ databases">
        <authorList>
            <consortium name="DOE Joint Genome Institute"/>
            <person name="Ahrendt S."/>
            <person name="Riley R."/>
            <person name="Andreopoulos W."/>
            <person name="Labutti K."/>
            <person name="Pangilinan J."/>
            <person name="Ruiz-Duenas F.J."/>
            <person name="Barrasa J.M."/>
            <person name="Sanchez-Garcia M."/>
            <person name="Camarero S."/>
            <person name="Miyauchi S."/>
            <person name="Serrano A."/>
            <person name="Linde D."/>
            <person name="Babiker R."/>
            <person name="Drula E."/>
            <person name="Ayuso-Fernandez I."/>
            <person name="Pacheco R."/>
            <person name="Padilla G."/>
            <person name="Ferreira P."/>
            <person name="Barriuso J."/>
            <person name="Kellner H."/>
            <person name="Castanera R."/>
            <person name="Alfaro M."/>
            <person name="Ramirez L."/>
            <person name="Pisabarro A.G."/>
            <person name="Kuo A."/>
            <person name="Tritt A."/>
            <person name="Lipzen A."/>
            <person name="He G."/>
            <person name="Yan M."/>
            <person name="Ng V."/>
            <person name="Cullen D."/>
            <person name="Martin F."/>
            <person name="Rosso M.-N."/>
            <person name="Henrissat B."/>
            <person name="Hibbett D."/>
            <person name="Martinez A.T."/>
            <person name="Grigoriev I.V."/>
        </authorList>
    </citation>
    <scope>NUCLEOTIDE SEQUENCE</scope>
    <source>
        <strain evidence="2">AH 40177</strain>
    </source>
</reference>
<protein>
    <submittedName>
        <fullName evidence="2">Uncharacterized protein</fullName>
    </submittedName>
</protein>
<accession>A0A9P5Q4L2</accession>
<dbReference type="AlphaFoldDB" id="A0A9P5Q4L2"/>
<sequence length="67" mass="7618">MRGTSPGYLHIFIKFISSQILAFPIYSPPTFPILIVDMLVDSKHYRRTRSQVFASIKAWTNGTMVNG</sequence>
<proteinExistence type="predicted"/>
<keyword evidence="3" id="KW-1185">Reference proteome</keyword>